<evidence type="ECO:0000313" key="2">
    <source>
        <dbReference type="Proteomes" id="UP000094802"/>
    </source>
</evidence>
<reference evidence="1 2" key="1">
    <citation type="journal article" date="2012" name="Science">
        <title>Ecological populations of bacteria act as socially cohesive units of antibiotic production and resistance.</title>
        <authorList>
            <person name="Cordero O.X."/>
            <person name="Wildschutte H."/>
            <person name="Kirkup B."/>
            <person name="Proehl S."/>
            <person name="Ngo L."/>
            <person name="Hussain F."/>
            <person name="Le Roux F."/>
            <person name="Mincer T."/>
            <person name="Polz M.F."/>
        </authorList>
    </citation>
    <scope>NUCLEOTIDE SEQUENCE [LARGE SCALE GENOMIC DNA]</scope>
    <source>
        <strain evidence="1 2">12E03</strain>
    </source>
</reference>
<keyword evidence="1" id="KW-0436">Ligase</keyword>
<name>A0A1E5FVM1_VIBSP</name>
<proteinExistence type="predicted"/>
<evidence type="ECO:0000313" key="1">
    <source>
        <dbReference type="EMBL" id="OEF94547.1"/>
    </source>
</evidence>
<organism evidence="1 2">
    <name type="scientific">Vibrio splendidus 12E03</name>
    <dbReference type="NCBI Taxonomy" id="1191305"/>
    <lineage>
        <taxon>Bacteria</taxon>
        <taxon>Pseudomonadati</taxon>
        <taxon>Pseudomonadota</taxon>
        <taxon>Gammaproteobacteria</taxon>
        <taxon>Vibrionales</taxon>
        <taxon>Vibrionaceae</taxon>
        <taxon>Vibrio</taxon>
    </lineage>
</organism>
<dbReference type="GO" id="GO:0016874">
    <property type="term" value="F:ligase activity"/>
    <property type="evidence" value="ECO:0007669"/>
    <property type="project" value="UniProtKB-KW"/>
</dbReference>
<comment type="caution">
    <text evidence="1">The sequence shown here is derived from an EMBL/GenBank/DDBJ whole genome shotgun (WGS) entry which is preliminary data.</text>
</comment>
<dbReference type="EMBL" id="AJZD02000052">
    <property type="protein sequence ID" value="OEF94547.1"/>
    <property type="molecule type" value="Genomic_DNA"/>
</dbReference>
<dbReference type="AlphaFoldDB" id="A0A1E5FVM1"/>
<dbReference type="Proteomes" id="UP000094802">
    <property type="component" value="Unassembled WGS sequence"/>
</dbReference>
<accession>A0A1E5FVM1</accession>
<gene>
    <name evidence="1" type="ORF">A142_16775</name>
</gene>
<sequence length="59" mass="7147">MDNQLARPDYYYGFYIDNERLKQWLLSPLAMTFLIAFKQQMKQPTKVKFINNTNLLHVH</sequence>
<protein>
    <submittedName>
        <fullName evidence="1">Acetate--CoA ligase</fullName>
    </submittedName>
</protein>